<organism evidence="1 2">
    <name type="scientific">Leyella stercorea</name>
    <dbReference type="NCBI Taxonomy" id="363265"/>
    <lineage>
        <taxon>Bacteria</taxon>
        <taxon>Pseudomonadati</taxon>
        <taxon>Bacteroidota</taxon>
        <taxon>Bacteroidia</taxon>
        <taxon>Bacteroidales</taxon>
        <taxon>Prevotellaceae</taxon>
        <taxon>Leyella</taxon>
    </lineage>
</organism>
<reference evidence="1 2" key="1">
    <citation type="submission" date="2018-08" db="EMBL/GenBank/DDBJ databases">
        <title>A genome reference for cultivated species of the human gut microbiota.</title>
        <authorList>
            <person name="Zou Y."/>
            <person name="Xue W."/>
            <person name="Luo G."/>
        </authorList>
    </citation>
    <scope>NUCLEOTIDE SEQUENCE [LARGE SCALE GENOMIC DNA]</scope>
    <source>
        <strain evidence="1 2">AF42-9</strain>
    </source>
</reference>
<comment type="caution">
    <text evidence="1">The sequence shown here is derived from an EMBL/GenBank/DDBJ whole genome shotgun (WGS) entry which is preliminary data.</text>
</comment>
<dbReference type="EMBL" id="QRNO01000009">
    <property type="protein sequence ID" value="RHK52039.1"/>
    <property type="molecule type" value="Genomic_DNA"/>
</dbReference>
<keyword evidence="2" id="KW-1185">Reference proteome</keyword>
<evidence type="ECO:0000313" key="2">
    <source>
        <dbReference type="Proteomes" id="UP000286598"/>
    </source>
</evidence>
<dbReference type="Pfam" id="PF14126">
    <property type="entry name" value="DUF4293"/>
    <property type="match status" value="1"/>
</dbReference>
<dbReference type="RefSeq" id="WP_022430912.1">
    <property type="nucleotide sequence ID" value="NZ_BRDO01000001.1"/>
</dbReference>
<sequence length="150" mass="16257">MIQRKQSLFLLLAFIATVVCLCLPIAEITPMGMGGSIKLYNLCIITSAGANYSVCGLFGILAMSAALSLGTIFLYNNRKLQSKFCVCNLFLLIAWYIVLGVTARNTSPVDFSFNLAFAACLPAIAAILVFMARAGVIHDEKLVRAADRIR</sequence>
<dbReference type="OrthoDB" id="594989at2"/>
<proteinExistence type="predicted"/>
<gene>
    <name evidence="1" type="ORF">DW060_03175</name>
</gene>
<dbReference type="AlphaFoldDB" id="A0A3C0CBL6"/>
<evidence type="ECO:0000313" key="1">
    <source>
        <dbReference type="EMBL" id="RHK52039.1"/>
    </source>
</evidence>
<name>A0A3C0CBL6_9BACT</name>
<protein>
    <submittedName>
        <fullName evidence="1">DUF4293 family protein</fullName>
    </submittedName>
</protein>
<dbReference type="InterPro" id="IPR025635">
    <property type="entry name" value="DUF4293"/>
</dbReference>
<accession>A0A3C0CBL6</accession>
<dbReference type="Proteomes" id="UP000286598">
    <property type="component" value="Unassembled WGS sequence"/>
</dbReference>